<feature type="coiled-coil region" evidence="1">
    <location>
        <begin position="893"/>
        <end position="1139"/>
    </location>
</feature>
<dbReference type="GO" id="GO:0000146">
    <property type="term" value="F:microfilament motor activity"/>
    <property type="evidence" value="ECO:0007669"/>
    <property type="project" value="TreeGrafter"/>
</dbReference>
<name>A0A9P6ND08_9BASI</name>
<dbReference type="Proteomes" id="UP000886653">
    <property type="component" value="Unassembled WGS sequence"/>
</dbReference>
<dbReference type="AlphaFoldDB" id="A0A9P6ND08"/>
<evidence type="ECO:0000256" key="1">
    <source>
        <dbReference type="SAM" id="Coils"/>
    </source>
</evidence>
<proteinExistence type="predicted"/>
<feature type="compositionally biased region" description="Low complexity" evidence="2">
    <location>
        <begin position="20"/>
        <end position="32"/>
    </location>
</feature>
<reference evidence="3" key="1">
    <citation type="submission" date="2013-11" db="EMBL/GenBank/DDBJ databases">
        <title>Genome sequence of the fusiform rust pathogen reveals effectors for host alternation and coevolution with pine.</title>
        <authorList>
            <consortium name="DOE Joint Genome Institute"/>
            <person name="Smith K."/>
            <person name="Pendleton A."/>
            <person name="Kubisiak T."/>
            <person name="Anderson C."/>
            <person name="Salamov A."/>
            <person name="Aerts A."/>
            <person name="Riley R."/>
            <person name="Clum A."/>
            <person name="Lindquist E."/>
            <person name="Ence D."/>
            <person name="Campbell M."/>
            <person name="Kronenberg Z."/>
            <person name="Feau N."/>
            <person name="Dhillon B."/>
            <person name="Hamelin R."/>
            <person name="Burleigh J."/>
            <person name="Smith J."/>
            <person name="Yandell M."/>
            <person name="Nelson C."/>
            <person name="Grigoriev I."/>
            <person name="Davis J."/>
        </authorList>
    </citation>
    <scope>NUCLEOTIDE SEQUENCE</scope>
    <source>
        <strain evidence="3">G11</strain>
    </source>
</reference>
<dbReference type="GO" id="GO:0016460">
    <property type="term" value="C:myosin II complex"/>
    <property type="evidence" value="ECO:0007669"/>
    <property type="project" value="TreeGrafter"/>
</dbReference>
<feature type="region of interest" description="Disordered" evidence="2">
    <location>
        <begin position="409"/>
        <end position="477"/>
    </location>
</feature>
<sequence length="1232" mass="136943">MKLQSPTSSIDQTPSNWFLSSQTTPPSSPSHSINQEKTITHHSPSSFQRLYRQQRIKLNQSTKTFSQAFDCDTGNEHDDQNEEEDHYLSSIANDTESNPTFGTTNPFKSNHTIIQHSPHSLKSQSISLDEEPAIPDSPAPCLRAASAPPFNKCPSFISLDYTDPSTPLAWNTNASARLHNPTAQPDSTSTSTLPSPHPLPESTVVVVPPWQTSLVKTPSRLQYSYTPSSPSNTTISEQHTFSFANSSAHSPALVGPDVSFSTLSFAKSSLHSPVVDPDGSFPSHSQHDHSLDSHAASQHHSPSPPPPPPIRSDYQSTFVDSPVLPRTTDGEARIVTNNDPRSLFINLNEGKSVSRIQDQTYSLLAKTTPNKSFGLQFTSPVSVGLNDWIIKPPTQEVSLQSSIEEFVDDSDFQQSSEENSRGLTGKKVIVNDQTTQQSSQPVLKRESELVDDHSTIHQSSHPTQRPPLSSEEPHFSTQRVLEHQDVPVEAPNDAYRPGSATQRPLQSQHSTQRVLADEDVPVEASDAHSPGSVTQRPLQSQQPAPRVFSREAATVEGGSTRRPPRASVGPDIDVFGSTSTSLAPLPVFSPFTVPSTSLNLHEPVSPLATRSQPKTTTIATAIGDGPAKLFDRILHSGSNETSDVSAGFIEIRLPKTGAGRLLHSIPTPIPAPLSKTSPSAPAYGRIGSICVPSRPTPVSSRLSHLFFNNSSSETSSETSVYYDPELSLNPGSEPQPEIVSGPNPPQVTHQQILHTPSAAPQTSVYYSPELSLAPVCADSSERAPDIDTEGHSSNPFTNDTIQASILDYNLERKSPHPLLISVLESLRQELSIKNEMVRVLAQDKATALSALSDLKQKVRELTVNERAQTNALEVSVGKLGAEISGRGVGLEVLESYREANIELERQNDKMNEELIKAKERIQELELGFGIKSKDINPDQELDNVRKELILLQTKYMKLEVKYNSQLRQRSKFQLEHDDRVRNLELNLVNQVEKFKNENEKLFKENINRKNIEGELKIENCNLREQINDFELKLNLENEKVNELENLKLENDRIMKENERLFKIESEYKNSNNQINEIGEDVLKLENKNKGLIEELDLIKNEYFNLKNSYNQIENENKALNNKINELKDLNESNESKEITKLKSKLSESINQSANREVKVTALKKIRNSLKEDIEGLNIALEAKQQEIAFLKRERQMFIISNKKGNNNRNPLNQITNRYQGKKNIKDEDEEIG</sequence>
<feature type="compositionally biased region" description="Polar residues" evidence="2">
    <location>
        <begin position="499"/>
        <end position="513"/>
    </location>
</feature>
<feature type="compositionally biased region" description="Basic and acidic residues" evidence="2">
    <location>
        <begin position="443"/>
        <end position="455"/>
    </location>
</feature>
<gene>
    <name evidence="3" type="ORF">CROQUDRAFT_661413</name>
</gene>
<feature type="region of interest" description="Disordered" evidence="2">
    <location>
        <begin position="709"/>
        <end position="749"/>
    </location>
</feature>
<feature type="region of interest" description="Disordered" evidence="2">
    <location>
        <begin position="1202"/>
        <end position="1232"/>
    </location>
</feature>
<organism evidence="3 4">
    <name type="scientific">Cronartium quercuum f. sp. fusiforme G11</name>
    <dbReference type="NCBI Taxonomy" id="708437"/>
    <lineage>
        <taxon>Eukaryota</taxon>
        <taxon>Fungi</taxon>
        <taxon>Dikarya</taxon>
        <taxon>Basidiomycota</taxon>
        <taxon>Pucciniomycotina</taxon>
        <taxon>Pucciniomycetes</taxon>
        <taxon>Pucciniales</taxon>
        <taxon>Coleosporiaceae</taxon>
        <taxon>Cronartium</taxon>
    </lineage>
</organism>
<feature type="region of interest" description="Disordered" evidence="2">
    <location>
        <begin position="1"/>
        <end position="47"/>
    </location>
</feature>
<dbReference type="PANTHER" id="PTHR45615">
    <property type="entry name" value="MYOSIN HEAVY CHAIN, NON-MUSCLE"/>
    <property type="match status" value="1"/>
</dbReference>
<feature type="compositionally biased region" description="Low complexity" evidence="2">
    <location>
        <begin position="709"/>
        <end position="719"/>
    </location>
</feature>
<feature type="region of interest" description="Disordered" evidence="2">
    <location>
        <begin position="489"/>
        <end position="570"/>
    </location>
</feature>
<feature type="compositionally biased region" description="Polar residues" evidence="2">
    <location>
        <begin position="431"/>
        <end position="441"/>
    </location>
</feature>
<evidence type="ECO:0000256" key="2">
    <source>
        <dbReference type="SAM" id="MobiDB-lite"/>
    </source>
</evidence>
<keyword evidence="4" id="KW-1185">Reference proteome</keyword>
<dbReference type="PANTHER" id="PTHR45615:SF40">
    <property type="entry name" value="MYOSIN HEAVY CHAIN, NON-MUSCLE"/>
    <property type="match status" value="1"/>
</dbReference>
<feature type="compositionally biased region" description="Low complexity" evidence="2">
    <location>
        <begin position="1202"/>
        <end position="1212"/>
    </location>
</feature>
<evidence type="ECO:0000313" key="4">
    <source>
        <dbReference type="Proteomes" id="UP000886653"/>
    </source>
</evidence>
<dbReference type="GO" id="GO:0005737">
    <property type="term" value="C:cytoplasm"/>
    <property type="evidence" value="ECO:0007669"/>
    <property type="project" value="TreeGrafter"/>
</dbReference>
<feature type="compositionally biased region" description="Polar residues" evidence="2">
    <location>
        <begin position="456"/>
        <end position="467"/>
    </location>
</feature>
<accession>A0A9P6ND08</accession>
<protein>
    <submittedName>
        <fullName evidence="3">Uncharacterized protein</fullName>
    </submittedName>
</protein>
<dbReference type="GO" id="GO:0051015">
    <property type="term" value="F:actin filament binding"/>
    <property type="evidence" value="ECO:0007669"/>
    <property type="project" value="TreeGrafter"/>
</dbReference>
<feature type="region of interest" description="Disordered" evidence="2">
    <location>
        <begin position="178"/>
        <end position="202"/>
    </location>
</feature>
<dbReference type="EMBL" id="MU167322">
    <property type="protein sequence ID" value="KAG0143337.1"/>
    <property type="molecule type" value="Genomic_DNA"/>
</dbReference>
<feature type="compositionally biased region" description="Low complexity" evidence="2">
    <location>
        <begin position="185"/>
        <end position="194"/>
    </location>
</feature>
<feature type="compositionally biased region" description="Polar residues" evidence="2">
    <location>
        <begin position="1"/>
        <end position="19"/>
    </location>
</feature>
<feature type="coiled-coil region" evidence="1">
    <location>
        <begin position="1166"/>
        <end position="1193"/>
    </location>
</feature>
<feature type="region of interest" description="Disordered" evidence="2">
    <location>
        <begin position="271"/>
        <end position="325"/>
    </location>
</feature>
<feature type="compositionally biased region" description="Polar residues" evidence="2">
    <location>
        <begin position="531"/>
        <end position="543"/>
    </location>
</feature>
<evidence type="ECO:0000313" key="3">
    <source>
        <dbReference type="EMBL" id="KAG0143337.1"/>
    </source>
</evidence>
<dbReference type="GO" id="GO:0032982">
    <property type="term" value="C:myosin filament"/>
    <property type="evidence" value="ECO:0007669"/>
    <property type="project" value="TreeGrafter"/>
</dbReference>
<feature type="compositionally biased region" description="Polar residues" evidence="2">
    <location>
        <begin position="33"/>
        <end position="47"/>
    </location>
</feature>
<dbReference type="OrthoDB" id="2507308at2759"/>
<comment type="caution">
    <text evidence="3">The sequence shown here is derived from an EMBL/GenBank/DDBJ whole genome shotgun (WGS) entry which is preliminary data.</text>
</comment>
<keyword evidence="1" id="KW-0175">Coiled coil</keyword>